<accession>A0A4Z1NM49</accession>
<sequence>MPNCRFEIGAERREWPPWDIPAMPPAAGAPLAGVVVPPGDFGPIAPIGGIGESTAPLISEDDVVRVDSISNISLSSVLVSEVGHDFEDCTVLAWRFNPSTRSVTVWIKLYSGSAHACWSMSGLLIGQPSFTS</sequence>
<reference evidence="1 2" key="1">
    <citation type="submission" date="2019-04" db="EMBL/GenBank/DDBJ databases">
        <title>High contiguity whole genome sequence and gene annotation resource for two Venturia nashicola isolates.</title>
        <authorList>
            <person name="Prokchorchik M."/>
            <person name="Won K."/>
            <person name="Lee Y."/>
            <person name="Choi E.D."/>
            <person name="Segonzac C."/>
            <person name="Sohn K.H."/>
        </authorList>
    </citation>
    <scope>NUCLEOTIDE SEQUENCE [LARGE SCALE GENOMIC DNA]</scope>
    <source>
        <strain evidence="1 2">PRI2</strain>
    </source>
</reference>
<protein>
    <submittedName>
        <fullName evidence="1">Uncharacterized protein</fullName>
    </submittedName>
</protein>
<organism evidence="1 2">
    <name type="scientific">Venturia nashicola</name>
    <dbReference type="NCBI Taxonomy" id="86259"/>
    <lineage>
        <taxon>Eukaryota</taxon>
        <taxon>Fungi</taxon>
        <taxon>Dikarya</taxon>
        <taxon>Ascomycota</taxon>
        <taxon>Pezizomycotina</taxon>
        <taxon>Dothideomycetes</taxon>
        <taxon>Pleosporomycetidae</taxon>
        <taxon>Venturiales</taxon>
        <taxon>Venturiaceae</taxon>
        <taxon>Venturia</taxon>
    </lineage>
</organism>
<comment type="caution">
    <text evidence="1">The sequence shown here is derived from an EMBL/GenBank/DDBJ whole genome shotgun (WGS) entry which is preliminary data.</text>
</comment>
<gene>
    <name evidence="1" type="ORF">E6O75_ATG09549</name>
</gene>
<keyword evidence="2" id="KW-1185">Reference proteome</keyword>
<evidence type="ECO:0000313" key="2">
    <source>
        <dbReference type="Proteomes" id="UP000298493"/>
    </source>
</evidence>
<dbReference type="Proteomes" id="UP000298493">
    <property type="component" value="Unassembled WGS sequence"/>
</dbReference>
<dbReference type="AlphaFoldDB" id="A0A4Z1NM49"/>
<evidence type="ECO:0000313" key="1">
    <source>
        <dbReference type="EMBL" id="TID16783.1"/>
    </source>
</evidence>
<dbReference type="EMBL" id="SNSC02000017">
    <property type="protein sequence ID" value="TID16783.1"/>
    <property type="molecule type" value="Genomic_DNA"/>
</dbReference>
<name>A0A4Z1NM49_9PEZI</name>
<proteinExistence type="predicted"/>